<sequence length="139" mass="16193">MFNPSLDQARYFFIEVWNKHKLSKTLTPIEKTTIACILEHPQFYKDLDNKESIKNSYNSNFPESNPFLHLSMHLAISEQLLIDQPCGIKAAYNKLITSNDPHTAIHKIIKCLTLTIQYSQTHRLELDSNKYMNLIKDLI</sequence>
<dbReference type="PATRIC" id="fig|1208921.3.peg.513"/>
<dbReference type="EMBL" id="CP003806">
    <property type="protein sequence ID" value="AGF49226.1"/>
    <property type="molecule type" value="Genomic_DNA"/>
</dbReference>
<dbReference type="InterPro" id="IPR014993">
    <property type="entry name" value="DUF1841"/>
</dbReference>
<evidence type="ECO:0000313" key="1">
    <source>
        <dbReference type="EMBL" id="AGF49226.1"/>
    </source>
</evidence>
<protein>
    <recommendedName>
        <fullName evidence="3">DUF1841 domain-containing protein</fullName>
    </recommendedName>
</protein>
<proteinExistence type="predicted"/>
<accession>M1LYU0</accession>
<gene>
    <name evidence="1" type="ORF">ST1E_0907</name>
</gene>
<reference evidence="1 2" key="1">
    <citation type="journal article" date="2013" name="Genome Biol. Evol.">
        <title>Genome evolution and phylogenomic analysis of candidatus kinetoplastibacterium, the betaproteobacterial endosymbionts of strigomonas and angomonas.</title>
        <authorList>
            <person name="Alves J.M."/>
            <person name="Serrano M.G."/>
            <person name="Maia da Silva F."/>
            <person name="Voegtly L.J."/>
            <person name="Matveyev A.V."/>
            <person name="Teixeira M.M."/>
            <person name="Camargo E.P."/>
            <person name="Buck G.A."/>
        </authorList>
    </citation>
    <scope>NUCLEOTIDE SEQUENCE [LARGE SCALE GENOMIC DNA]</scope>
    <source>
        <strain evidence="1 2">TCC219</strain>
    </source>
</reference>
<name>M1LYU0_9PROT</name>
<keyword evidence="2" id="KW-1185">Reference proteome</keyword>
<dbReference type="OrthoDB" id="9789432at2"/>
<dbReference type="AlphaFoldDB" id="M1LYU0"/>
<evidence type="ECO:0008006" key="3">
    <source>
        <dbReference type="Google" id="ProtNLM"/>
    </source>
</evidence>
<dbReference type="eggNOG" id="ENOG50315C6">
    <property type="taxonomic scope" value="Bacteria"/>
</dbReference>
<dbReference type="KEGG" id="kga:ST1E_0907"/>
<dbReference type="Pfam" id="PF08897">
    <property type="entry name" value="DUF1841"/>
    <property type="match status" value="1"/>
</dbReference>
<dbReference type="STRING" id="1208921.ST1E_0907"/>
<dbReference type="HOGENOM" id="CLU_120353_0_0_4"/>
<dbReference type="RefSeq" id="WP_015389710.1">
    <property type="nucleotide sequence ID" value="NC_020284.1"/>
</dbReference>
<organism evidence="1 2">
    <name type="scientific">Candidatus Kinetoplastidibacterium galati TCC219</name>
    <dbReference type="NCBI Taxonomy" id="1208921"/>
    <lineage>
        <taxon>Bacteria</taxon>
        <taxon>Pseudomonadati</taxon>
        <taxon>Pseudomonadota</taxon>
        <taxon>Betaproteobacteria</taxon>
        <taxon>Candidatus Kinetoplastidibacterium</taxon>
    </lineage>
</organism>
<evidence type="ECO:0000313" key="2">
    <source>
        <dbReference type="Proteomes" id="UP000011658"/>
    </source>
</evidence>
<dbReference type="Proteomes" id="UP000011658">
    <property type="component" value="Chromosome"/>
</dbReference>